<name>A0A6A5SQP5_9PLEO</name>
<dbReference type="PANTHER" id="PTHR42678:SF37">
    <property type="entry name" value="AMIDASE C869.01-RELATED"/>
    <property type="match status" value="1"/>
</dbReference>
<keyword evidence="3" id="KW-0808">Transferase</keyword>
<evidence type="ECO:0000313" key="4">
    <source>
        <dbReference type="Proteomes" id="UP000800038"/>
    </source>
</evidence>
<reference evidence="3" key="1">
    <citation type="journal article" date="2020" name="Stud. Mycol.">
        <title>101 Dothideomycetes genomes: a test case for predicting lifestyles and emergence of pathogens.</title>
        <authorList>
            <person name="Haridas S."/>
            <person name="Albert R."/>
            <person name="Binder M."/>
            <person name="Bloem J."/>
            <person name="Labutti K."/>
            <person name="Salamov A."/>
            <person name="Andreopoulos B."/>
            <person name="Baker S."/>
            <person name="Barry K."/>
            <person name="Bills G."/>
            <person name="Bluhm B."/>
            <person name="Cannon C."/>
            <person name="Castanera R."/>
            <person name="Culley D."/>
            <person name="Daum C."/>
            <person name="Ezra D."/>
            <person name="Gonzalez J."/>
            <person name="Henrissat B."/>
            <person name="Kuo A."/>
            <person name="Liang C."/>
            <person name="Lipzen A."/>
            <person name="Lutzoni F."/>
            <person name="Magnuson J."/>
            <person name="Mondo S."/>
            <person name="Nolan M."/>
            <person name="Ohm R."/>
            <person name="Pangilinan J."/>
            <person name="Park H.-J."/>
            <person name="Ramirez L."/>
            <person name="Alfaro M."/>
            <person name="Sun H."/>
            <person name="Tritt A."/>
            <person name="Yoshinaga Y."/>
            <person name="Zwiers L.-H."/>
            <person name="Turgeon B."/>
            <person name="Goodwin S."/>
            <person name="Spatafora J."/>
            <person name="Crous P."/>
            <person name="Grigoriev I."/>
        </authorList>
    </citation>
    <scope>NUCLEOTIDE SEQUENCE</scope>
    <source>
        <strain evidence="3">CBS 161.51</strain>
    </source>
</reference>
<dbReference type="OrthoDB" id="566138at2759"/>
<dbReference type="PANTHER" id="PTHR42678">
    <property type="entry name" value="AMIDASE"/>
    <property type="match status" value="1"/>
</dbReference>
<feature type="chain" id="PRO_5025593862" evidence="1">
    <location>
        <begin position="18"/>
        <end position="590"/>
    </location>
</feature>
<dbReference type="Gene3D" id="3.90.1300.10">
    <property type="entry name" value="Amidase signature (AS) domain"/>
    <property type="match status" value="1"/>
</dbReference>
<keyword evidence="1" id="KW-0732">Signal</keyword>
<dbReference type="SUPFAM" id="SSF75304">
    <property type="entry name" value="Amidase signature (AS) enzymes"/>
    <property type="match status" value="1"/>
</dbReference>
<evidence type="ECO:0000313" key="3">
    <source>
        <dbReference type="EMBL" id="KAF1942965.1"/>
    </source>
</evidence>
<dbReference type="EMBL" id="ML976030">
    <property type="protein sequence ID" value="KAF1942965.1"/>
    <property type="molecule type" value="Genomic_DNA"/>
</dbReference>
<gene>
    <name evidence="3" type="ORF">EJ02DRAFT_511368</name>
</gene>
<evidence type="ECO:0000256" key="1">
    <source>
        <dbReference type="SAM" id="SignalP"/>
    </source>
</evidence>
<dbReference type="GO" id="GO:0016740">
    <property type="term" value="F:transferase activity"/>
    <property type="evidence" value="ECO:0007669"/>
    <property type="project" value="UniProtKB-KW"/>
</dbReference>
<proteinExistence type="predicted"/>
<sequence length="590" mass="63834">MIAISILLLALGAASWASCNVPHNSTYILGADPLQQPYPYYFPPQDAAETSALFPMPRCMGITLEEATIDQLQRYMGEGTLTSVELLKCYLKRVRQVDEYINSIIELNPDAEDIAAALDAERVAGRVRGPLHGIPFIVKDNIATKDQMETTAGSWALMGSVVPRDAHVVAKLRQAGALLMGKATLSEWADMRSNNYSEGYSARGGQARSPYNLTLNPGGSSSGSAASVAANIVTFSLGTETDGSVINPAERNAVVGIKPTVGRTSRAGVIPESIHQDTVGAFGRTVRDAAYVFDAICGVDMRDNYTLAQQGKTPLGGYMQFLADRSVLQNATFGLPWSSFWVYADEEQQAQLLSIIALIEGAGGKVINNTELPNYETIVSPDGWNWDYGTSRGYANESEYTVVKVDFYNNIKAYLSELENTKIKNLEDIVAYNYANDGTEGGNPWPLGIPAFYSGQDGLLASLESKGQMDETYYQALAFTQRTTREEGIDAALANNGKSLDALLVPPDVGQTYQIAAQAGYPMITLPAGIHSSTGMPFGLALMGTAWSEASLLKWASAIEDLQLSTDGALRRTLPGWYGYLERNIPVRNL</sequence>
<dbReference type="InterPro" id="IPR036928">
    <property type="entry name" value="AS_sf"/>
</dbReference>
<dbReference type="AlphaFoldDB" id="A0A6A5SQP5"/>
<dbReference type="InterPro" id="IPR023631">
    <property type="entry name" value="Amidase_dom"/>
</dbReference>
<dbReference type="Pfam" id="PF01425">
    <property type="entry name" value="Amidase"/>
    <property type="match status" value="1"/>
</dbReference>
<keyword evidence="4" id="KW-1185">Reference proteome</keyword>
<feature type="signal peptide" evidence="1">
    <location>
        <begin position="1"/>
        <end position="17"/>
    </location>
</feature>
<dbReference type="Proteomes" id="UP000800038">
    <property type="component" value="Unassembled WGS sequence"/>
</dbReference>
<organism evidence="3 4">
    <name type="scientific">Clathrospora elynae</name>
    <dbReference type="NCBI Taxonomy" id="706981"/>
    <lineage>
        <taxon>Eukaryota</taxon>
        <taxon>Fungi</taxon>
        <taxon>Dikarya</taxon>
        <taxon>Ascomycota</taxon>
        <taxon>Pezizomycotina</taxon>
        <taxon>Dothideomycetes</taxon>
        <taxon>Pleosporomycetidae</taxon>
        <taxon>Pleosporales</taxon>
        <taxon>Diademaceae</taxon>
        <taxon>Clathrospora</taxon>
    </lineage>
</organism>
<feature type="domain" description="Amidase" evidence="2">
    <location>
        <begin position="85"/>
        <end position="403"/>
    </location>
</feature>
<protein>
    <submittedName>
        <fullName evidence="3">Glutamyl-tRNA amidotransferase subunit A</fullName>
    </submittedName>
</protein>
<accession>A0A6A5SQP5</accession>
<evidence type="ECO:0000259" key="2">
    <source>
        <dbReference type="Pfam" id="PF01425"/>
    </source>
</evidence>